<accession>A0ABP4BN05</accession>
<dbReference type="InterPro" id="IPR011048">
    <property type="entry name" value="Haem_d1_sf"/>
</dbReference>
<dbReference type="EMBL" id="BAAAHK010000013">
    <property type="protein sequence ID" value="GAA0952201.1"/>
    <property type="molecule type" value="Genomic_DNA"/>
</dbReference>
<evidence type="ECO:0000256" key="2">
    <source>
        <dbReference type="SAM" id="MobiDB-lite"/>
    </source>
</evidence>
<dbReference type="InterPro" id="IPR019405">
    <property type="entry name" value="Lactonase_7-beta_prop"/>
</dbReference>
<dbReference type="SUPFAM" id="SSF51004">
    <property type="entry name" value="C-terminal (heme d1) domain of cytochrome cd1-nitrite reductase"/>
    <property type="match status" value="1"/>
</dbReference>
<dbReference type="PANTHER" id="PTHR30344">
    <property type="entry name" value="6-PHOSPHOGLUCONOLACTONASE-RELATED"/>
    <property type="match status" value="1"/>
</dbReference>
<sequence>MRREADAMQEGGGVHGLSLRAPWVLAVDLPGRVDAMTSEQIYVGSYTLRDGGGEGIGFGTTEELQVAAATANPSFLTISADGRYLYATNELPSGRVSAFAIADSGVLEFLNHQPTGGADPCHLEIDPSGKFLLSANYSSGSIAVHPIKEDGSLGDPSQILQREGSGPNEERQEGPHAHQVTFDPSGSFAFDIDLGSDSVYVSTLSKEGRLEEVSRLQTHPGAGPRHLAFHPGGHAAYLINELDSTLIVLSHAEGKLAIAETVSTRPDGAEGDNFPAEVLVSADGRFVYGSNRGDDTIAVFETGAEGLEAELIQTISSGGTWPRHLAFSKDGLQLYAGNETSDTIAVFTVDQSSGALTATGTPLNWPKPVCVLPY</sequence>
<proteinExistence type="inferred from homology"/>
<dbReference type="PANTHER" id="PTHR30344:SF1">
    <property type="entry name" value="6-PHOSPHOGLUCONOLACTONASE"/>
    <property type="match status" value="1"/>
</dbReference>
<dbReference type="Gene3D" id="2.130.10.10">
    <property type="entry name" value="YVTN repeat-like/Quinoprotein amine dehydrogenase"/>
    <property type="match status" value="1"/>
</dbReference>
<gene>
    <name evidence="3" type="ORF">GCM10009554_54890</name>
</gene>
<comment type="similarity">
    <text evidence="1">Belongs to the cycloisomerase 2 family.</text>
</comment>
<dbReference type="InterPro" id="IPR050282">
    <property type="entry name" value="Cycloisomerase_2"/>
</dbReference>
<organism evidence="3 4">
    <name type="scientific">Kribbella koreensis</name>
    <dbReference type="NCBI Taxonomy" id="57909"/>
    <lineage>
        <taxon>Bacteria</taxon>
        <taxon>Bacillati</taxon>
        <taxon>Actinomycetota</taxon>
        <taxon>Actinomycetes</taxon>
        <taxon>Propionibacteriales</taxon>
        <taxon>Kribbellaceae</taxon>
        <taxon>Kribbella</taxon>
    </lineage>
</organism>
<dbReference type="InterPro" id="IPR015943">
    <property type="entry name" value="WD40/YVTN_repeat-like_dom_sf"/>
</dbReference>
<feature type="region of interest" description="Disordered" evidence="2">
    <location>
        <begin position="148"/>
        <end position="182"/>
    </location>
</feature>
<comment type="caution">
    <text evidence="3">The sequence shown here is derived from an EMBL/GenBank/DDBJ whole genome shotgun (WGS) entry which is preliminary data.</text>
</comment>
<evidence type="ECO:0000313" key="4">
    <source>
        <dbReference type="Proteomes" id="UP001500542"/>
    </source>
</evidence>
<keyword evidence="4" id="KW-1185">Reference proteome</keyword>
<reference evidence="4" key="1">
    <citation type="journal article" date="2019" name="Int. J. Syst. Evol. Microbiol.">
        <title>The Global Catalogue of Microorganisms (GCM) 10K type strain sequencing project: providing services to taxonomists for standard genome sequencing and annotation.</title>
        <authorList>
            <consortium name="The Broad Institute Genomics Platform"/>
            <consortium name="The Broad Institute Genome Sequencing Center for Infectious Disease"/>
            <person name="Wu L."/>
            <person name="Ma J."/>
        </authorList>
    </citation>
    <scope>NUCLEOTIDE SEQUENCE [LARGE SCALE GENOMIC DNA]</scope>
    <source>
        <strain evidence="4">JCM 10977</strain>
    </source>
</reference>
<evidence type="ECO:0000313" key="3">
    <source>
        <dbReference type="EMBL" id="GAA0952201.1"/>
    </source>
</evidence>
<name>A0ABP4BN05_9ACTN</name>
<dbReference type="Pfam" id="PF10282">
    <property type="entry name" value="Lactonase"/>
    <property type="match status" value="1"/>
</dbReference>
<evidence type="ECO:0000256" key="1">
    <source>
        <dbReference type="ARBA" id="ARBA00005564"/>
    </source>
</evidence>
<protein>
    <submittedName>
        <fullName evidence="3">Lactonase family protein</fullName>
    </submittedName>
</protein>
<dbReference type="Proteomes" id="UP001500542">
    <property type="component" value="Unassembled WGS sequence"/>
</dbReference>